<reference evidence="1" key="2">
    <citation type="submission" date="2020-09" db="EMBL/GenBank/DDBJ databases">
        <authorList>
            <person name="Sun Q."/>
            <person name="Ohkuma M."/>
        </authorList>
    </citation>
    <scope>NUCLEOTIDE SEQUENCE</scope>
    <source>
        <strain evidence="1">JCM 4714</strain>
    </source>
</reference>
<dbReference type="AlphaFoldDB" id="A0A918YEJ4"/>
<accession>A0A918YEJ4</accession>
<name>A0A918YEJ4_9ACTN</name>
<sequence>MATAIEPRTMEETATRSPGPVMVAIMPRPTAPMADPLPVAITSRPIADDEFRITKEIGTFSKSLGCSCQADDDQPY</sequence>
<organism evidence="1 2">
    <name type="scientific">Streptomyces alanosinicus</name>
    <dbReference type="NCBI Taxonomy" id="68171"/>
    <lineage>
        <taxon>Bacteria</taxon>
        <taxon>Bacillati</taxon>
        <taxon>Actinomycetota</taxon>
        <taxon>Actinomycetes</taxon>
        <taxon>Kitasatosporales</taxon>
        <taxon>Streptomycetaceae</taxon>
        <taxon>Streptomyces</taxon>
    </lineage>
</organism>
<protein>
    <submittedName>
        <fullName evidence="1">Uncharacterized protein</fullName>
    </submittedName>
</protein>
<dbReference type="Proteomes" id="UP000655443">
    <property type="component" value="Unassembled WGS sequence"/>
</dbReference>
<proteinExistence type="predicted"/>
<evidence type="ECO:0000313" key="1">
    <source>
        <dbReference type="EMBL" id="GHE00063.1"/>
    </source>
</evidence>
<dbReference type="EMBL" id="BMVG01000002">
    <property type="protein sequence ID" value="GHE00063.1"/>
    <property type="molecule type" value="Genomic_DNA"/>
</dbReference>
<evidence type="ECO:0000313" key="2">
    <source>
        <dbReference type="Proteomes" id="UP000655443"/>
    </source>
</evidence>
<comment type="caution">
    <text evidence="1">The sequence shown here is derived from an EMBL/GenBank/DDBJ whole genome shotgun (WGS) entry which is preliminary data.</text>
</comment>
<gene>
    <name evidence="1" type="ORF">GCM10010339_13530</name>
</gene>
<dbReference type="RefSeq" id="WP_189949454.1">
    <property type="nucleotide sequence ID" value="NZ_BMVG01000002.1"/>
</dbReference>
<reference evidence="1" key="1">
    <citation type="journal article" date="2014" name="Int. J. Syst. Evol. Microbiol.">
        <title>Complete genome sequence of Corynebacterium casei LMG S-19264T (=DSM 44701T), isolated from a smear-ripened cheese.</title>
        <authorList>
            <consortium name="US DOE Joint Genome Institute (JGI-PGF)"/>
            <person name="Walter F."/>
            <person name="Albersmeier A."/>
            <person name="Kalinowski J."/>
            <person name="Ruckert C."/>
        </authorList>
    </citation>
    <scope>NUCLEOTIDE SEQUENCE</scope>
    <source>
        <strain evidence="1">JCM 4714</strain>
    </source>
</reference>
<keyword evidence="2" id="KW-1185">Reference proteome</keyword>